<dbReference type="GO" id="GO:0060169">
    <property type="term" value="P:negative regulation of adenosine receptor signaling pathway"/>
    <property type="evidence" value="ECO:0007669"/>
    <property type="project" value="TreeGrafter"/>
</dbReference>
<keyword evidence="6" id="KW-0862">Zinc</keyword>
<organism evidence="8">
    <name type="scientific">Trepomonas sp. PC1</name>
    <dbReference type="NCBI Taxonomy" id="1076344"/>
    <lineage>
        <taxon>Eukaryota</taxon>
        <taxon>Metamonada</taxon>
        <taxon>Diplomonadida</taxon>
        <taxon>Hexamitidae</taxon>
        <taxon>Hexamitinae</taxon>
        <taxon>Trepomonas</taxon>
    </lineage>
</organism>
<evidence type="ECO:0000259" key="7">
    <source>
        <dbReference type="Pfam" id="PF00962"/>
    </source>
</evidence>
<sequence>MSNTPMQYKQLKKAELHLHFDGSISIDFVHSIINKQKIVLQKFWSLQDIEDGKVTKPFLQKLIYARQDMESLVEYLKAFEITGACMQTEENLIASMNDVVENYVLPNNITHVELRYAPAFHTGSGLSIAQVHDIVMKAALAASKQHSVSITIIACTMKLFGPQDKNTLETYELYFKKYDLDQGYDQAGPECMFQPPEYIEQISKLPIPITIHAGEAFGPAHVKEAIECGALRIGHGVRMREDPEVVQLVKEKRVLLEMCPTSNTQTNVENIKKDLTDYPMRQYLLDGIRVCINTDNQMISQCTISSEIELMVDKLKLEPVEVLMILDFGYQGAFLEEAMKQKLRSEAFEWNAKLLSELDPEIKTHFAERMKLFE</sequence>
<dbReference type="GO" id="GO:0006154">
    <property type="term" value="P:adenosine catabolic process"/>
    <property type="evidence" value="ECO:0007669"/>
    <property type="project" value="TreeGrafter"/>
</dbReference>
<dbReference type="Pfam" id="PF00962">
    <property type="entry name" value="A_deaminase"/>
    <property type="match status" value="1"/>
</dbReference>
<dbReference type="GO" id="GO:0004000">
    <property type="term" value="F:adenosine deaminase activity"/>
    <property type="evidence" value="ECO:0007669"/>
    <property type="project" value="TreeGrafter"/>
</dbReference>
<dbReference type="PANTHER" id="PTHR11409">
    <property type="entry name" value="ADENOSINE DEAMINASE"/>
    <property type="match status" value="1"/>
</dbReference>
<evidence type="ECO:0000256" key="5">
    <source>
        <dbReference type="ARBA" id="ARBA00022801"/>
    </source>
</evidence>
<dbReference type="GO" id="GO:0043103">
    <property type="term" value="P:hypoxanthine salvage"/>
    <property type="evidence" value="ECO:0007669"/>
    <property type="project" value="TreeGrafter"/>
</dbReference>
<dbReference type="InterPro" id="IPR006330">
    <property type="entry name" value="Ado/ade_deaminase"/>
</dbReference>
<evidence type="ECO:0000256" key="4">
    <source>
        <dbReference type="ARBA" id="ARBA00022723"/>
    </source>
</evidence>
<dbReference type="AlphaFoldDB" id="A0A146K709"/>
<accession>A0A146K709</accession>
<keyword evidence="5" id="KW-0378">Hydrolase</keyword>
<dbReference type="GO" id="GO:0046872">
    <property type="term" value="F:metal ion binding"/>
    <property type="evidence" value="ECO:0007669"/>
    <property type="project" value="UniProtKB-KW"/>
</dbReference>
<comment type="cofactor">
    <cofactor evidence="1">
        <name>Zn(2+)</name>
        <dbReference type="ChEBI" id="CHEBI:29105"/>
    </cofactor>
</comment>
<dbReference type="GO" id="GO:0009897">
    <property type="term" value="C:external side of plasma membrane"/>
    <property type="evidence" value="ECO:0007669"/>
    <property type="project" value="TreeGrafter"/>
</dbReference>
<evidence type="ECO:0000256" key="6">
    <source>
        <dbReference type="ARBA" id="ARBA00022833"/>
    </source>
</evidence>
<dbReference type="GO" id="GO:0005829">
    <property type="term" value="C:cytosol"/>
    <property type="evidence" value="ECO:0007669"/>
    <property type="project" value="TreeGrafter"/>
</dbReference>
<evidence type="ECO:0000256" key="3">
    <source>
        <dbReference type="ARBA" id="ARBA00012784"/>
    </source>
</evidence>
<feature type="domain" description="Adenosine deaminase" evidence="7">
    <location>
        <begin position="13"/>
        <end position="347"/>
    </location>
</feature>
<comment type="similarity">
    <text evidence="2">Belongs to the metallo-dependent hydrolases superfamily. Adenosine and AMP deaminases family.</text>
</comment>
<protein>
    <recommendedName>
        <fullName evidence="3">adenosine deaminase</fullName>
        <ecNumber evidence="3">3.5.4.4</ecNumber>
    </recommendedName>
</protein>
<evidence type="ECO:0000313" key="8">
    <source>
        <dbReference type="EMBL" id="JAP92622.1"/>
    </source>
</evidence>
<proteinExistence type="inferred from homology"/>
<keyword evidence="4" id="KW-0479">Metal-binding</keyword>
<dbReference type="EMBL" id="GDID01003984">
    <property type="protein sequence ID" value="JAP92622.1"/>
    <property type="molecule type" value="Transcribed_RNA"/>
</dbReference>
<dbReference type="Gene3D" id="3.20.20.140">
    <property type="entry name" value="Metal-dependent hydrolases"/>
    <property type="match status" value="1"/>
</dbReference>
<reference evidence="8" key="1">
    <citation type="submission" date="2015-07" db="EMBL/GenBank/DDBJ databases">
        <title>Adaptation to a free-living lifestyle via gene acquisitions in the diplomonad Trepomonas sp. PC1.</title>
        <authorList>
            <person name="Xu F."/>
            <person name="Jerlstrom-Hultqvist J."/>
            <person name="Kolisko M."/>
            <person name="Simpson A.G.B."/>
            <person name="Roger A.J."/>
            <person name="Svard S.G."/>
            <person name="Andersson J.O."/>
        </authorList>
    </citation>
    <scope>NUCLEOTIDE SEQUENCE</scope>
    <source>
        <strain evidence="8">PC1</strain>
    </source>
</reference>
<dbReference type="InterPro" id="IPR001365">
    <property type="entry name" value="A_deaminase_dom"/>
</dbReference>
<evidence type="ECO:0000256" key="1">
    <source>
        <dbReference type="ARBA" id="ARBA00001947"/>
    </source>
</evidence>
<dbReference type="GO" id="GO:0046103">
    <property type="term" value="P:inosine biosynthetic process"/>
    <property type="evidence" value="ECO:0007669"/>
    <property type="project" value="TreeGrafter"/>
</dbReference>
<name>A0A146K709_9EUKA</name>
<dbReference type="InterPro" id="IPR032466">
    <property type="entry name" value="Metal_Hydrolase"/>
</dbReference>
<dbReference type="EC" id="3.5.4.4" evidence="3"/>
<dbReference type="PANTHER" id="PTHR11409:SF43">
    <property type="entry name" value="ADENOSINE DEAMINASE"/>
    <property type="match status" value="1"/>
</dbReference>
<dbReference type="SUPFAM" id="SSF51556">
    <property type="entry name" value="Metallo-dependent hydrolases"/>
    <property type="match status" value="1"/>
</dbReference>
<evidence type="ECO:0000256" key="2">
    <source>
        <dbReference type="ARBA" id="ARBA00006676"/>
    </source>
</evidence>
<gene>
    <name evidence="8" type="ORF">TPC1_15380</name>
</gene>